<evidence type="ECO:0000256" key="8">
    <source>
        <dbReference type="ARBA" id="ARBA00022917"/>
    </source>
</evidence>
<dbReference type="eggNOG" id="COG0018">
    <property type="taxonomic scope" value="Bacteria"/>
</dbReference>
<dbReference type="Pfam" id="PF03485">
    <property type="entry name" value="Arg_tRNA_synt_N"/>
    <property type="match status" value="1"/>
</dbReference>
<dbReference type="FunFam" id="3.30.1360.70:FF:000003">
    <property type="entry name" value="Arginine--tRNA ligase"/>
    <property type="match status" value="1"/>
</dbReference>
<dbReference type="InterPro" id="IPR036695">
    <property type="entry name" value="Arg-tRNA-synth_N_sf"/>
</dbReference>
<keyword evidence="8 11" id="KW-0648">Protein biosynthesis</keyword>
<proteinExistence type="inferred from homology"/>
<dbReference type="InterPro" id="IPR005148">
    <property type="entry name" value="Arg-tRNA-synth_N"/>
</dbReference>
<dbReference type="GO" id="GO:0005737">
    <property type="term" value="C:cytoplasm"/>
    <property type="evidence" value="ECO:0007669"/>
    <property type="project" value="UniProtKB-SubCell"/>
</dbReference>
<keyword evidence="6 11" id="KW-0547">Nucleotide-binding</keyword>
<dbReference type="GO" id="GO:0006420">
    <property type="term" value="P:arginyl-tRNA aminoacylation"/>
    <property type="evidence" value="ECO:0007669"/>
    <property type="project" value="UniProtKB-UniRule"/>
</dbReference>
<evidence type="ECO:0000313" key="16">
    <source>
        <dbReference type="Proteomes" id="UP000005273"/>
    </source>
</evidence>
<keyword evidence="9 11" id="KW-0030">Aminoacyl-tRNA synthetase</keyword>
<evidence type="ECO:0000259" key="13">
    <source>
        <dbReference type="SMART" id="SM00836"/>
    </source>
</evidence>
<dbReference type="SMART" id="SM01016">
    <property type="entry name" value="Arg_tRNA_synt_N"/>
    <property type="match status" value="1"/>
</dbReference>
<dbReference type="Gene3D" id="1.10.730.10">
    <property type="entry name" value="Isoleucyl-tRNA Synthetase, Domain 1"/>
    <property type="match status" value="1"/>
</dbReference>
<evidence type="ECO:0000256" key="6">
    <source>
        <dbReference type="ARBA" id="ARBA00022741"/>
    </source>
</evidence>
<comment type="catalytic activity">
    <reaction evidence="10 11">
        <text>tRNA(Arg) + L-arginine + ATP = L-arginyl-tRNA(Arg) + AMP + diphosphate</text>
        <dbReference type="Rhea" id="RHEA:20301"/>
        <dbReference type="Rhea" id="RHEA-COMP:9658"/>
        <dbReference type="Rhea" id="RHEA-COMP:9673"/>
        <dbReference type="ChEBI" id="CHEBI:30616"/>
        <dbReference type="ChEBI" id="CHEBI:32682"/>
        <dbReference type="ChEBI" id="CHEBI:33019"/>
        <dbReference type="ChEBI" id="CHEBI:78442"/>
        <dbReference type="ChEBI" id="CHEBI:78513"/>
        <dbReference type="ChEBI" id="CHEBI:456215"/>
        <dbReference type="EC" id="6.1.1.19"/>
    </reaction>
</comment>
<dbReference type="SMART" id="SM00836">
    <property type="entry name" value="DALR_1"/>
    <property type="match status" value="1"/>
</dbReference>
<dbReference type="PANTHER" id="PTHR11956:SF5">
    <property type="entry name" value="ARGININE--TRNA LIGASE, CYTOPLASMIC"/>
    <property type="match status" value="1"/>
</dbReference>
<accession>A0A0T5XBG0</accession>
<dbReference type="Gene3D" id="3.30.1360.70">
    <property type="entry name" value="Arginyl tRNA synthetase N-terminal domain"/>
    <property type="match status" value="1"/>
</dbReference>
<evidence type="ECO:0000256" key="7">
    <source>
        <dbReference type="ARBA" id="ARBA00022840"/>
    </source>
</evidence>
<evidence type="ECO:0000259" key="14">
    <source>
        <dbReference type="SMART" id="SM01016"/>
    </source>
</evidence>
<evidence type="ECO:0000256" key="4">
    <source>
        <dbReference type="ARBA" id="ARBA00022490"/>
    </source>
</evidence>
<dbReference type="Pfam" id="PF00750">
    <property type="entry name" value="tRNA-synt_1d"/>
    <property type="match status" value="1"/>
</dbReference>
<comment type="subcellular location">
    <subcellularLocation>
        <location evidence="1 11">Cytoplasm</location>
    </subcellularLocation>
</comment>
<evidence type="ECO:0000313" key="15">
    <source>
        <dbReference type="EMBL" id="KRT35705.1"/>
    </source>
</evidence>
<reference evidence="16" key="1">
    <citation type="submission" date="2012-09" db="EMBL/GenBank/DDBJ databases">
        <authorList>
            <person name="Weinstock G."/>
            <person name="Sodergren E."/>
            <person name="Clifton S."/>
            <person name="Fulton L."/>
            <person name="Fulton B."/>
            <person name="Courtney L."/>
            <person name="Fronick C."/>
            <person name="Harrison M."/>
            <person name="Strong C."/>
            <person name="Farmer C."/>
            <person name="Delehaunty K."/>
            <person name="Markovic C."/>
            <person name="Hall O."/>
            <person name="Minx P."/>
            <person name="Tomlinson C."/>
            <person name="Mitreva M."/>
            <person name="Nelson J."/>
            <person name="Hou S."/>
            <person name="Wollam A."/>
            <person name="Pepin K.H."/>
            <person name="Johnson M."/>
            <person name="Bhonagiri V."/>
            <person name="Nash W.E."/>
            <person name="Suruliraj S."/>
            <person name="Warren W."/>
            <person name="Chinwalla A."/>
            <person name="Mardis E.R."/>
            <person name="Wilson R.K."/>
        </authorList>
    </citation>
    <scope>NUCLEOTIDE SEQUENCE [LARGE SCALE GENOMIC DNA]</scope>
    <source>
        <strain evidence="16">OS1</strain>
    </source>
</reference>
<dbReference type="NCBIfam" id="TIGR00456">
    <property type="entry name" value="argS"/>
    <property type="match status" value="1"/>
</dbReference>
<evidence type="ECO:0000256" key="10">
    <source>
        <dbReference type="ARBA" id="ARBA00049339"/>
    </source>
</evidence>
<dbReference type="AlphaFoldDB" id="A0A0T5XBG0"/>
<dbReference type="InterPro" id="IPR014729">
    <property type="entry name" value="Rossmann-like_a/b/a_fold"/>
</dbReference>
<dbReference type="EC" id="6.1.1.19" evidence="11"/>
<keyword evidence="5 11" id="KW-0436">Ligase</keyword>
<name>A0A0T5XBG0_9BACT</name>
<dbReference type="SUPFAM" id="SSF47323">
    <property type="entry name" value="Anticodon-binding domain of a subclass of class I aminoacyl-tRNA synthetases"/>
    <property type="match status" value="1"/>
</dbReference>
<dbReference type="OrthoDB" id="9805987at2"/>
<feature type="domain" description="Arginyl tRNA synthetase N-terminal" evidence="14">
    <location>
        <begin position="6"/>
        <end position="94"/>
    </location>
</feature>
<feature type="short sequence motif" description="'HIGH' region" evidence="11">
    <location>
        <begin position="131"/>
        <end position="141"/>
    </location>
</feature>
<dbReference type="FunFam" id="1.10.730.10:FF:000008">
    <property type="entry name" value="Arginine--tRNA ligase"/>
    <property type="match status" value="1"/>
</dbReference>
<evidence type="ECO:0000256" key="1">
    <source>
        <dbReference type="ARBA" id="ARBA00004496"/>
    </source>
</evidence>
<dbReference type="PANTHER" id="PTHR11956">
    <property type="entry name" value="ARGINYL-TRNA SYNTHETASE"/>
    <property type="match status" value="1"/>
</dbReference>
<keyword evidence="7 11" id="KW-0067">ATP-binding</keyword>
<protein>
    <recommendedName>
        <fullName evidence="11">Arginine--tRNA ligase</fullName>
        <ecNumber evidence="11">6.1.1.19</ecNumber>
    </recommendedName>
    <alternativeName>
        <fullName evidence="11">Arginyl-tRNA synthetase</fullName>
        <shortName evidence="11">ArgRS</shortName>
    </alternativeName>
</protein>
<dbReference type="PRINTS" id="PR01038">
    <property type="entry name" value="TRNASYNTHARG"/>
</dbReference>
<dbReference type="GO" id="GO:0004814">
    <property type="term" value="F:arginine-tRNA ligase activity"/>
    <property type="evidence" value="ECO:0007669"/>
    <property type="project" value="UniProtKB-UniRule"/>
</dbReference>
<comment type="similarity">
    <text evidence="2 11 12">Belongs to the class-I aminoacyl-tRNA synthetase family.</text>
</comment>
<gene>
    <name evidence="11" type="primary">argS</name>
    <name evidence="15" type="ORF">HMPREF1705_02951</name>
</gene>
<dbReference type="InterPro" id="IPR009080">
    <property type="entry name" value="tRNAsynth_Ia_anticodon-bd"/>
</dbReference>
<dbReference type="RefSeq" id="WP_009201591.1">
    <property type="nucleotide sequence ID" value="NZ_ACJX03000001.1"/>
</dbReference>
<evidence type="ECO:0000256" key="3">
    <source>
        <dbReference type="ARBA" id="ARBA00011245"/>
    </source>
</evidence>
<keyword evidence="16" id="KW-1185">Reference proteome</keyword>
<dbReference type="Proteomes" id="UP000005273">
    <property type="component" value="Unassembled WGS sequence"/>
</dbReference>
<evidence type="ECO:0000256" key="2">
    <source>
        <dbReference type="ARBA" id="ARBA00005594"/>
    </source>
</evidence>
<keyword evidence="4 11" id="KW-0963">Cytoplasm</keyword>
<dbReference type="PROSITE" id="PS00178">
    <property type="entry name" value="AA_TRNA_LIGASE_I"/>
    <property type="match status" value="1"/>
</dbReference>
<dbReference type="InterPro" id="IPR035684">
    <property type="entry name" value="ArgRS_core"/>
</dbReference>
<sequence>MIDVESHIKDLLNDAIISTAKDENLVYPEGLEIIIERPRRENQGDYATNVAMLMARNWEMKPRDIAQVIISHLKKSEYVEKVEVAGPGFINFFLSDLWMSELIREIIDKGEDYGKRDLGEGKRAQVEFVSANPTGPLHIGHGRGAAVGDVMANILSFAGWYVEREYYINDAGLQMKLLGRSVQARYFELLGRSEAAPFPEDGYKGDYIHEIAQEIIDIEGDKFLGLPIEETLDYFKDYAVKVILNGIKKDLEDFRVLFDVWFSEKTLHERGLIREMVDFLMKRGLAYEKEGAIWYRSTKFGDEKDRVLIRSNGEPTYFASDVAYHKDKFDRGFDLVIDVWGADHHGYVPRMKAAVQALGRSPDDLQVLLIQFVSLIKQGRMVSMSTRAGEFVTLREMMDEVGVDAMRYFFLMRKCDSHLDFDIDLAKSASTDNPVYYVQYASARLHSIFKEASSRGIELPAPEKVDISLLKTEEEKALIKCLGKFPEEVAKAAKELSPHLIVFYAYELAKAFHSFYNAHRVLGEEKSLSDARLILVRAVQVVLLNVLGLLKINAPEVM</sequence>
<dbReference type="CDD" id="cd00671">
    <property type="entry name" value="ArgRS_core"/>
    <property type="match status" value="1"/>
</dbReference>
<dbReference type="SUPFAM" id="SSF55190">
    <property type="entry name" value="Arginyl-tRNA synthetase (ArgRS), N-terminal 'additional' domain"/>
    <property type="match status" value="1"/>
</dbReference>
<dbReference type="FunFam" id="3.40.50.620:FF:000062">
    <property type="entry name" value="Arginine--tRNA ligase"/>
    <property type="match status" value="1"/>
</dbReference>
<comment type="subunit">
    <text evidence="3 11">Monomer.</text>
</comment>
<evidence type="ECO:0000256" key="5">
    <source>
        <dbReference type="ARBA" id="ARBA00022598"/>
    </source>
</evidence>
<evidence type="ECO:0000256" key="12">
    <source>
        <dbReference type="RuleBase" id="RU363038"/>
    </source>
</evidence>
<dbReference type="STRING" id="592015.HMPREF1705_02951"/>
<dbReference type="InterPro" id="IPR001412">
    <property type="entry name" value="aa-tRNA-synth_I_CS"/>
</dbReference>
<comment type="caution">
    <text evidence="15">The sequence shown here is derived from an EMBL/GenBank/DDBJ whole genome shotgun (WGS) entry which is preliminary data.</text>
</comment>
<dbReference type="InterPro" id="IPR008909">
    <property type="entry name" value="DALR_anticod-bd"/>
</dbReference>
<dbReference type="Pfam" id="PF05746">
    <property type="entry name" value="DALR_1"/>
    <property type="match status" value="1"/>
</dbReference>
<dbReference type="SUPFAM" id="SSF52374">
    <property type="entry name" value="Nucleotidylyl transferase"/>
    <property type="match status" value="1"/>
</dbReference>
<dbReference type="EMBL" id="ACJX03000001">
    <property type="protein sequence ID" value="KRT35705.1"/>
    <property type="molecule type" value="Genomic_DNA"/>
</dbReference>
<feature type="domain" description="DALR anticodon binding" evidence="13">
    <location>
        <begin position="438"/>
        <end position="558"/>
    </location>
</feature>
<evidence type="ECO:0000256" key="11">
    <source>
        <dbReference type="HAMAP-Rule" id="MF_00123"/>
    </source>
</evidence>
<dbReference type="HAMAP" id="MF_00123">
    <property type="entry name" value="Arg_tRNA_synth"/>
    <property type="match status" value="1"/>
</dbReference>
<evidence type="ECO:0000256" key="9">
    <source>
        <dbReference type="ARBA" id="ARBA00023146"/>
    </source>
</evidence>
<dbReference type="InterPro" id="IPR001278">
    <property type="entry name" value="Arg-tRNA-ligase"/>
</dbReference>
<organism evidence="15 16">
    <name type="scientific">Acetomicrobium hydrogeniformans ATCC BAA-1850</name>
    <dbReference type="NCBI Taxonomy" id="592015"/>
    <lineage>
        <taxon>Bacteria</taxon>
        <taxon>Thermotogati</taxon>
        <taxon>Synergistota</taxon>
        <taxon>Synergistia</taxon>
        <taxon>Synergistales</taxon>
        <taxon>Acetomicrobiaceae</taxon>
        <taxon>Acetomicrobium</taxon>
    </lineage>
</organism>
<dbReference type="GO" id="GO:0005524">
    <property type="term" value="F:ATP binding"/>
    <property type="evidence" value="ECO:0007669"/>
    <property type="project" value="UniProtKB-UniRule"/>
</dbReference>
<dbReference type="Gene3D" id="3.40.50.620">
    <property type="entry name" value="HUPs"/>
    <property type="match status" value="1"/>
</dbReference>